<evidence type="ECO:0000256" key="3">
    <source>
        <dbReference type="ARBA" id="ARBA00022679"/>
    </source>
</evidence>
<dbReference type="Proteomes" id="UP000053268">
    <property type="component" value="Unassembled WGS sequence"/>
</dbReference>
<evidence type="ECO:0000313" key="5">
    <source>
        <dbReference type="Proteomes" id="UP000053268"/>
    </source>
</evidence>
<dbReference type="Pfam" id="PF00201">
    <property type="entry name" value="UDPGT"/>
    <property type="match status" value="1"/>
</dbReference>
<dbReference type="Gene3D" id="3.40.50.2000">
    <property type="entry name" value="Glycogen Phosphorylase B"/>
    <property type="match status" value="1"/>
</dbReference>
<comment type="similarity">
    <text evidence="1">Belongs to the UDP-glycosyltransferase family.</text>
</comment>
<evidence type="ECO:0000313" key="4">
    <source>
        <dbReference type="EMBL" id="KPI93351.1"/>
    </source>
</evidence>
<organism evidence="4 5">
    <name type="scientific">Papilio xuthus</name>
    <name type="common">Asian swallowtail butterfly</name>
    <dbReference type="NCBI Taxonomy" id="66420"/>
    <lineage>
        <taxon>Eukaryota</taxon>
        <taxon>Metazoa</taxon>
        <taxon>Ecdysozoa</taxon>
        <taxon>Arthropoda</taxon>
        <taxon>Hexapoda</taxon>
        <taxon>Insecta</taxon>
        <taxon>Pterygota</taxon>
        <taxon>Neoptera</taxon>
        <taxon>Endopterygota</taxon>
        <taxon>Lepidoptera</taxon>
        <taxon>Glossata</taxon>
        <taxon>Ditrysia</taxon>
        <taxon>Papilionoidea</taxon>
        <taxon>Papilionidae</taxon>
        <taxon>Papilioninae</taxon>
        <taxon>Papilio</taxon>
    </lineage>
</organism>
<dbReference type="AlphaFoldDB" id="A0A194PIV3"/>
<gene>
    <name evidence="4" type="ORF">RR46_10611</name>
</gene>
<dbReference type="SUPFAM" id="SSF53756">
    <property type="entry name" value="UDP-Glycosyltransferase/glycogen phosphorylase"/>
    <property type="match status" value="1"/>
</dbReference>
<protein>
    <submittedName>
        <fullName evidence="4">UDP-glucuronosyltransferase 2B17</fullName>
    </submittedName>
</protein>
<dbReference type="InterPro" id="IPR050271">
    <property type="entry name" value="UDP-glycosyltransferase"/>
</dbReference>
<dbReference type="InterPro" id="IPR002213">
    <property type="entry name" value="UDP_glucos_trans"/>
</dbReference>
<keyword evidence="5" id="KW-1185">Reference proteome</keyword>
<dbReference type="EMBL" id="KQ459602">
    <property type="protein sequence ID" value="KPI93351.1"/>
    <property type="molecule type" value="Genomic_DNA"/>
</dbReference>
<keyword evidence="3 4" id="KW-0808">Transferase</keyword>
<dbReference type="PANTHER" id="PTHR48043:SF159">
    <property type="entry name" value="EG:EG0003.4 PROTEIN-RELATED"/>
    <property type="match status" value="1"/>
</dbReference>
<evidence type="ECO:0000256" key="1">
    <source>
        <dbReference type="ARBA" id="ARBA00009995"/>
    </source>
</evidence>
<keyword evidence="2" id="KW-0328">Glycosyltransferase</keyword>
<name>A0A194PIV3_PAPXU</name>
<evidence type="ECO:0000256" key="2">
    <source>
        <dbReference type="ARBA" id="ARBA00022676"/>
    </source>
</evidence>
<sequence>MSAGEPFIGMPMFGEQWNSSDKCMHQKIDPKLNLNTLTEEKFDTALKTLLNDNRYRKNIVTLRQMMFERTEKPIDRAIWWSESVIRNGGARHLAPSSTNIFGAQYLQSQPVFIYTNSKCIQALKVDCGMFNPPVVRSDVRRPVVLQATDISGCCEAGFVGKAQYNYKPDCSKLRTKNRPPGALPLAKPIILQH</sequence>
<accession>A0A194PIV3</accession>
<proteinExistence type="inferred from homology"/>
<reference evidence="4 5" key="1">
    <citation type="journal article" date="2015" name="Nat. Commun.">
        <title>Outbred genome sequencing and CRISPR/Cas9 gene editing in butterflies.</title>
        <authorList>
            <person name="Li X."/>
            <person name="Fan D."/>
            <person name="Zhang W."/>
            <person name="Liu G."/>
            <person name="Zhang L."/>
            <person name="Zhao L."/>
            <person name="Fang X."/>
            <person name="Chen L."/>
            <person name="Dong Y."/>
            <person name="Chen Y."/>
            <person name="Ding Y."/>
            <person name="Zhao R."/>
            <person name="Feng M."/>
            <person name="Zhu Y."/>
            <person name="Feng Y."/>
            <person name="Jiang X."/>
            <person name="Zhu D."/>
            <person name="Xiang H."/>
            <person name="Feng X."/>
            <person name="Li S."/>
            <person name="Wang J."/>
            <person name="Zhang G."/>
            <person name="Kronforst M.R."/>
            <person name="Wang W."/>
        </authorList>
    </citation>
    <scope>NUCLEOTIDE SEQUENCE [LARGE SCALE GENOMIC DNA]</scope>
    <source>
        <strain evidence="4">Ya'a_city_454_Px</strain>
        <tissue evidence="4">Whole body</tissue>
    </source>
</reference>
<dbReference type="PANTHER" id="PTHR48043">
    <property type="entry name" value="EG:EG0003.4 PROTEIN-RELATED"/>
    <property type="match status" value="1"/>
</dbReference>
<dbReference type="GO" id="GO:0008194">
    <property type="term" value="F:UDP-glycosyltransferase activity"/>
    <property type="evidence" value="ECO:0007669"/>
    <property type="project" value="InterPro"/>
</dbReference>